<sequence length="135" mass="14480">MAGKKGQKKRFWSDEEKVSICAQTCAPGVSVAQVARRYAMNTNLIHKWLSDPKFAPDPEIIEDEVGETPCFLPVEIVERPVTEEPGPARAANAASAHSAIEIDIAGGHQLRIVGSYDPGLPIQGNICEGNVLSAT</sequence>
<dbReference type="GO" id="GO:0003677">
    <property type="term" value="F:DNA binding"/>
    <property type="evidence" value="ECO:0007669"/>
    <property type="project" value="InterPro"/>
</dbReference>
<dbReference type="AlphaFoldDB" id="A0A1X7AAL2"/>
<evidence type="ECO:0000313" key="2">
    <source>
        <dbReference type="Proteomes" id="UP000194012"/>
    </source>
</evidence>
<accession>A0A1X7AAL2</accession>
<dbReference type="GO" id="GO:0004803">
    <property type="term" value="F:transposase activity"/>
    <property type="evidence" value="ECO:0007669"/>
    <property type="project" value="InterPro"/>
</dbReference>
<dbReference type="SUPFAM" id="SSF46689">
    <property type="entry name" value="Homeodomain-like"/>
    <property type="match status" value="1"/>
</dbReference>
<name>A0A1X7AAL2_9RHOB</name>
<protein>
    <submittedName>
        <fullName evidence="1">Transposase</fullName>
    </submittedName>
</protein>
<organism evidence="1 2">
    <name type="scientific">Roseovarius gaetbuli</name>
    <dbReference type="NCBI Taxonomy" id="1356575"/>
    <lineage>
        <taxon>Bacteria</taxon>
        <taxon>Pseudomonadati</taxon>
        <taxon>Pseudomonadota</taxon>
        <taxon>Alphaproteobacteria</taxon>
        <taxon>Rhodobacterales</taxon>
        <taxon>Roseobacteraceae</taxon>
        <taxon>Roseovarius</taxon>
    </lineage>
</organism>
<evidence type="ECO:0000313" key="1">
    <source>
        <dbReference type="EMBL" id="SLN74576.1"/>
    </source>
</evidence>
<keyword evidence="2" id="KW-1185">Reference proteome</keyword>
<dbReference type="RefSeq" id="WP_139838218.1">
    <property type="nucleotide sequence ID" value="NZ_FWFJ01000061.1"/>
</dbReference>
<dbReference type="Proteomes" id="UP000194012">
    <property type="component" value="Unassembled WGS sequence"/>
</dbReference>
<dbReference type="OrthoDB" id="9800877at2"/>
<dbReference type="InterPro" id="IPR009057">
    <property type="entry name" value="Homeodomain-like_sf"/>
</dbReference>
<reference evidence="2" key="1">
    <citation type="submission" date="2017-03" db="EMBL/GenBank/DDBJ databases">
        <authorList>
            <person name="Rodrigo-Torres L."/>
            <person name="Arahal R.D."/>
            <person name="Lucena T."/>
        </authorList>
    </citation>
    <scope>NUCLEOTIDE SEQUENCE [LARGE SCALE GENOMIC DNA]</scope>
    <source>
        <strain evidence="2">CECT 8370</strain>
    </source>
</reference>
<dbReference type="EMBL" id="FWFJ01000061">
    <property type="protein sequence ID" value="SLN74576.1"/>
    <property type="molecule type" value="Genomic_DNA"/>
</dbReference>
<dbReference type="Pfam" id="PF01527">
    <property type="entry name" value="HTH_Tnp_1"/>
    <property type="match status" value="1"/>
</dbReference>
<dbReference type="InterPro" id="IPR002514">
    <property type="entry name" value="Transposase_8"/>
</dbReference>
<dbReference type="GO" id="GO:0006313">
    <property type="term" value="P:DNA transposition"/>
    <property type="evidence" value="ECO:0007669"/>
    <property type="project" value="InterPro"/>
</dbReference>
<dbReference type="NCBIfam" id="NF047595">
    <property type="entry name" value="IS66_ISRel24_TnpA"/>
    <property type="match status" value="1"/>
</dbReference>
<proteinExistence type="predicted"/>
<gene>
    <name evidence="1" type="ORF">ROG8370_03685</name>
</gene>